<dbReference type="EMBL" id="CAJOBR010011474">
    <property type="protein sequence ID" value="CAF4903030.1"/>
    <property type="molecule type" value="Genomic_DNA"/>
</dbReference>
<organism evidence="1 3">
    <name type="scientific">Rotaria socialis</name>
    <dbReference type="NCBI Taxonomy" id="392032"/>
    <lineage>
        <taxon>Eukaryota</taxon>
        <taxon>Metazoa</taxon>
        <taxon>Spiralia</taxon>
        <taxon>Gnathifera</taxon>
        <taxon>Rotifera</taxon>
        <taxon>Eurotatoria</taxon>
        <taxon>Bdelloidea</taxon>
        <taxon>Philodinida</taxon>
        <taxon>Philodinidae</taxon>
        <taxon>Rotaria</taxon>
    </lineage>
</organism>
<proteinExistence type="predicted"/>
<evidence type="ECO:0000313" key="3">
    <source>
        <dbReference type="Proteomes" id="UP000663872"/>
    </source>
</evidence>
<evidence type="ECO:0000313" key="2">
    <source>
        <dbReference type="EMBL" id="CAF4903030.1"/>
    </source>
</evidence>
<dbReference type="EMBL" id="CAJNYT010004851">
    <property type="protein sequence ID" value="CAF3697372.1"/>
    <property type="molecule type" value="Genomic_DNA"/>
</dbReference>
<name>A0A818UEQ8_9BILA</name>
<reference evidence="1" key="1">
    <citation type="submission" date="2021-02" db="EMBL/GenBank/DDBJ databases">
        <authorList>
            <person name="Nowell W R."/>
        </authorList>
    </citation>
    <scope>NUCLEOTIDE SEQUENCE</scope>
</reference>
<evidence type="ECO:0000313" key="1">
    <source>
        <dbReference type="EMBL" id="CAF3697372.1"/>
    </source>
</evidence>
<gene>
    <name evidence="1" type="ORF">GRG538_LOCUS28101</name>
    <name evidence="2" type="ORF">QYT958_LOCUS30853</name>
</gene>
<dbReference type="AlphaFoldDB" id="A0A818UEQ8"/>
<dbReference type="Proteomes" id="UP000663872">
    <property type="component" value="Unassembled WGS sequence"/>
</dbReference>
<protein>
    <submittedName>
        <fullName evidence="1">Uncharacterized protein</fullName>
    </submittedName>
</protein>
<comment type="caution">
    <text evidence="1">The sequence shown here is derived from an EMBL/GenBank/DDBJ whole genome shotgun (WGS) entry which is preliminary data.</text>
</comment>
<accession>A0A818UEQ8</accession>
<sequence>MYFGSGWIAATFHHGKHIAGMNGTTYSGSSWTLNAALIQTGGWHYYSYGDVRNDTRFWIHIQDQPANCWQP</sequence>
<dbReference type="Proteomes" id="UP000663848">
    <property type="component" value="Unassembled WGS sequence"/>
</dbReference>